<evidence type="ECO:0000256" key="1">
    <source>
        <dbReference type="SAM" id="MobiDB-lite"/>
    </source>
</evidence>
<evidence type="ECO:0000259" key="2">
    <source>
        <dbReference type="Pfam" id="PF19099"/>
    </source>
</evidence>
<feature type="region of interest" description="Disordered" evidence="1">
    <location>
        <begin position="1"/>
        <end position="61"/>
    </location>
</feature>
<dbReference type="Pfam" id="PF19099">
    <property type="entry name" value="DUF5786"/>
    <property type="match status" value="1"/>
</dbReference>
<feature type="compositionally biased region" description="Basic and acidic residues" evidence="1">
    <location>
        <begin position="25"/>
        <end position="35"/>
    </location>
</feature>
<organism evidence="3 4">
    <name type="scientific">Natrinema salsiterrestre</name>
    <dbReference type="NCBI Taxonomy" id="2950540"/>
    <lineage>
        <taxon>Archaea</taxon>
        <taxon>Methanobacteriati</taxon>
        <taxon>Methanobacteriota</taxon>
        <taxon>Stenosarchaea group</taxon>
        <taxon>Halobacteria</taxon>
        <taxon>Halobacteriales</taxon>
        <taxon>Natrialbaceae</taxon>
        <taxon>Natrinema</taxon>
    </lineage>
</organism>
<dbReference type="AlphaFoldDB" id="A0A9Q4L3P5"/>
<proteinExistence type="predicted"/>
<evidence type="ECO:0000313" key="3">
    <source>
        <dbReference type="EMBL" id="MDF9745947.1"/>
    </source>
</evidence>
<evidence type="ECO:0000313" key="4">
    <source>
        <dbReference type="Proteomes" id="UP001154061"/>
    </source>
</evidence>
<gene>
    <name evidence="3" type="ORF">NDI89_10175</name>
</gene>
<feature type="domain" description="DUF5786" evidence="2">
    <location>
        <begin position="3"/>
        <end position="54"/>
    </location>
</feature>
<reference evidence="3" key="1">
    <citation type="submission" date="2022-06" db="EMBL/GenBank/DDBJ databases">
        <title>Natrinema sp. a new haloarchaeum isolate from saline soil.</title>
        <authorList>
            <person name="Strakova D."/>
            <person name="Galisteo C."/>
            <person name="Sanchez-Porro C."/>
            <person name="Ventosa A."/>
        </authorList>
    </citation>
    <scope>NUCLEOTIDE SEQUENCE</scope>
    <source>
        <strain evidence="3">S1CR25-10</strain>
    </source>
</reference>
<comment type="caution">
    <text evidence="3">The sequence shown here is derived from an EMBL/GenBank/DDBJ whole genome shotgun (WGS) entry which is preliminary data.</text>
</comment>
<sequence length="61" mass="6899">MGFGSYDESEQKEQTTDEEDVDAVNVHENDHHGEMSFESDVSTDELVDQLGSMKDDDESEE</sequence>
<accession>A0A9Q4L3P5</accession>
<dbReference type="InterPro" id="IPR043902">
    <property type="entry name" value="DUF5786"/>
</dbReference>
<keyword evidence="4" id="KW-1185">Reference proteome</keyword>
<dbReference type="EMBL" id="JAMQOT010000003">
    <property type="protein sequence ID" value="MDF9745947.1"/>
    <property type="molecule type" value="Genomic_DNA"/>
</dbReference>
<dbReference type="Proteomes" id="UP001154061">
    <property type="component" value="Unassembled WGS sequence"/>
</dbReference>
<name>A0A9Q4L3P5_9EURY</name>
<dbReference type="RefSeq" id="WP_277521466.1">
    <property type="nucleotide sequence ID" value="NZ_JAMQOT010000003.1"/>
</dbReference>
<protein>
    <submittedName>
        <fullName evidence="3">DUF5786 family protein</fullName>
    </submittedName>
</protein>